<evidence type="ECO:0000256" key="1">
    <source>
        <dbReference type="SAM" id="Phobius"/>
    </source>
</evidence>
<feature type="transmembrane region" description="Helical" evidence="1">
    <location>
        <begin position="6"/>
        <end position="25"/>
    </location>
</feature>
<dbReference type="EMBL" id="JASAOK010000047">
    <property type="protein sequence ID" value="KAK6210093.1"/>
    <property type="molecule type" value="Genomic_DNA"/>
</dbReference>
<accession>A0AAV9SYN5</accession>
<name>A0AAV9SYN5_9PEZI</name>
<keyword evidence="3" id="KW-1185">Reference proteome</keyword>
<dbReference type="Proteomes" id="UP001327957">
    <property type="component" value="Unassembled WGS sequence"/>
</dbReference>
<reference evidence="2 3" key="1">
    <citation type="submission" date="2023-04" db="EMBL/GenBank/DDBJ databases">
        <title>Colletotrichum tabacum stain YC1 causing leaf anthracnose on Nicotiana tabacum(L.) cv.</title>
        <authorList>
            <person name="Ji Z."/>
            <person name="Wang M."/>
            <person name="Zhang J."/>
            <person name="Wang N."/>
            <person name="Zhou Z."/>
        </authorList>
    </citation>
    <scope>NUCLEOTIDE SEQUENCE [LARGE SCALE GENOMIC DNA]</scope>
    <source>
        <strain evidence="2 3">YC1</strain>
    </source>
</reference>
<evidence type="ECO:0000313" key="3">
    <source>
        <dbReference type="Proteomes" id="UP001327957"/>
    </source>
</evidence>
<dbReference type="AlphaFoldDB" id="A0AAV9SYN5"/>
<feature type="transmembrane region" description="Helical" evidence="1">
    <location>
        <begin position="46"/>
        <end position="69"/>
    </location>
</feature>
<keyword evidence="1" id="KW-0472">Membrane</keyword>
<organism evidence="2 3">
    <name type="scientific">Colletotrichum tabaci</name>
    <dbReference type="NCBI Taxonomy" id="1209068"/>
    <lineage>
        <taxon>Eukaryota</taxon>
        <taxon>Fungi</taxon>
        <taxon>Dikarya</taxon>
        <taxon>Ascomycota</taxon>
        <taxon>Pezizomycotina</taxon>
        <taxon>Sordariomycetes</taxon>
        <taxon>Hypocreomycetidae</taxon>
        <taxon>Glomerellales</taxon>
        <taxon>Glomerellaceae</taxon>
        <taxon>Colletotrichum</taxon>
        <taxon>Colletotrichum destructivum species complex</taxon>
    </lineage>
</organism>
<protein>
    <submittedName>
        <fullName evidence="2">Uncharacterized protein</fullName>
    </submittedName>
</protein>
<evidence type="ECO:0000313" key="2">
    <source>
        <dbReference type="EMBL" id="KAK6210093.1"/>
    </source>
</evidence>
<gene>
    <name evidence="2" type="ORF">QIS74_11677</name>
</gene>
<comment type="caution">
    <text evidence="2">The sequence shown here is derived from an EMBL/GenBank/DDBJ whole genome shotgun (WGS) entry which is preliminary data.</text>
</comment>
<sequence length="99" mass="11323">MHEACFIIPIPKLVLGFIANLNFMVSQWYTHIMLMKGPSMENDLPLLFSLMGLINTLLETEMTMTFLFLKMWIVGMSGSQYLDYVSTMDLTSFSVTVKV</sequence>
<keyword evidence="1" id="KW-0812">Transmembrane</keyword>
<proteinExistence type="predicted"/>
<keyword evidence="1" id="KW-1133">Transmembrane helix</keyword>